<dbReference type="Proteomes" id="UP000321947">
    <property type="component" value="Unassembled WGS sequence"/>
</dbReference>
<dbReference type="PANTHER" id="PTHR31672">
    <property type="entry name" value="BNACNNG10540D PROTEIN"/>
    <property type="match status" value="1"/>
</dbReference>
<organism evidence="2 3">
    <name type="scientific">Cucumis melo var. makuwa</name>
    <name type="common">Oriental melon</name>
    <dbReference type="NCBI Taxonomy" id="1194695"/>
    <lineage>
        <taxon>Eukaryota</taxon>
        <taxon>Viridiplantae</taxon>
        <taxon>Streptophyta</taxon>
        <taxon>Embryophyta</taxon>
        <taxon>Tracheophyta</taxon>
        <taxon>Spermatophyta</taxon>
        <taxon>Magnoliopsida</taxon>
        <taxon>eudicotyledons</taxon>
        <taxon>Gunneridae</taxon>
        <taxon>Pentapetalae</taxon>
        <taxon>rosids</taxon>
        <taxon>fabids</taxon>
        <taxon>Cucurbitales</taxon>
        <taxon>Cucurbitaceae</taxon>
        <taxon>Benincaseae</taxon>
        <taxon>Cucumis</taxon>
    </lineage>
</organism>
<dbReference type="PANTHER" id="PTHR31672:SF13">
    <property type="entry name" value="F-BOX PROTEIN CPR30-LIKE"/>
    <property type="match status" value="1"/>
</dbReference>
<dbReference type="SUPFAM" id="SSF81383">
    <property type="entry name" value="F-box domain"/>
    <property type="match status" value="1"/>
</dbReference>
<comment type="caution">
    <text evidence="2">The sequence shown here is derived from an EMBL/GenBank/DDBJ whole genome shotgun (WGS) entry which is preliminary data.</text>
</comment>
<dbReference type="NCBIfam" id="TIGR01640">
    <property type="entry name" value="F_box_assoc_1"/>
    <property type="match status" value="1"/>
</dbReference>
<dbReference type="InterPro" id="IPR001810">
    <property type="entry name" value="F-box_dom"/>
</dbReference>
<dbReference type="InterPro" id="IPR036047">
    <property type="entry name" value="F-box-like_dom_sf"/>
</dbReference>
<evidence type="ECO:0000313" key="2">
    <source>
        <dbReference type="EMBL" id="TYJ98917.1"/>
    </source>
</evidence>
<dbReference type="AlphaFoldDB" id="A0A5D3BIH1"/>
<dbReference type="SMART" id="SM00256">
    <property type="entry name" value="FBOX"/>
    <property type="match status" value="1"/>
</dbReference>
<dbReference type="Pfam" id="PF08268">
    <property type="entry name" value="FBA_3"/>
    <property type="match status" value="1"/>
</dbReference>
<evidence type="ECO:0000259" key="1">
    <source>
        <dbReference type="SMART" id="SM00256"/>
    </source>
</evidence>
<dbReference type="InterPro" id="IPR017451">
    <property type="entry name" value="F-box-assoc_interact_dom"/>
</dbReference>
<proteinExistence type="predicted"/>
<dbReference type="InterPro" id="IPR050796">
    <property type="entry name" value="SCF_F-box_component"/>
</dbReference>
<accession>A0A5D3BIH1</accession>
<feature type="domain" description="F-box" evidence="1">
    <location>
        <begin position="10"/>
        <end position="51"/>
    </location>
</feature>
<dbReference type="EMBL" id="SSTD01017768">
    <property type="protein sequence ID" value="TYJ98917.1"/>
    <property type="molecule type" value="Genomic_DNA"/>
</dbReference>
<protein>
    <submittedName>
        <fullName evidence="2">F-box/LRR-repeat protein</fullName>
    </submittedName>
</protein>
<name>A0A5D3BIH1_CUCMM</name>
<reference evidence="2 3" key="1">
    <citation type="submission" date="2019-08" db="EMBL/GenBank/DDBJ databases">
        <title>Draft genome sequences of two oriental melons (Cucumis melo L. var makuwa).</title>
        <authorList>
            <person name="Kwon S.-Y."/>
        </authorList>
    </citation>
    <scope>NUCLEOTIDE SEQUENCE [LARGE SCALE GENOMIC DNA]</scope>
    <source>
        <strain evidence="3">cv. Chang Bougi</strain>
        <tissue evidence="2">Leaf</tissue>
    </source>
</reference>
<dbReference type="Gene3D" id="1.20.1280.50">
    <property type="match status" value="1"/>
</dbReference>
<dbReference type="InterPro" id="IPR013187">
    <property type="entry name" value="F-box-assoc_dom_typ3"/>
</dbReference>
<evidence type="ECO:0000313" key="3">
    <source>
        <dbReference type="Proteomes" id="UP000321947"/>
    </source>
</evidence>
<sequence>MGNNIIDSELPSDILLQILLLLQPFSKLFTCRLVSKNWNKCISSFKFDSNLFITQISRCRRRSRNRLHCVDLNPNRSEGVNLVGSFKLHPSWSSSSTGIVNICNGLLCILNGKRVAILNPMTNEYMELPSRTEYQSSVYGLGYSPKTKQYKVARHSFKNDELFVEILAFDTSLADQDGNQNEVQSQWRHVVSISTTYKMHRHGTYFNGAIYWVGEGERSDSSAKNVYVLWRLNVTNEKFEELWLPEIGSIWKHTSYCGVFNGKLYLSHYVTADSMYHVLMMNGKGLWETPFFISIPRFYKGSTRLESNHFQLIKPWKKGKILCLFYSFLLVLFDTKSGKLEKLDYVEEEVKKSFRICHMDSIHFGSLPNILAGK</sequence>
<gene>
    <name evidence="2" type="ORF">E5676_scaffold248G001140</name>
</gene>
<dbReference type="Pfam" id="PF00646">
    <property type="entry name" value="F-box"/>
    <property type="match status" value="1"/>
</dbReference>